<dbReference type="FunFam" id="3.30.70.360:FF:000004">
    <property type="entry name" value="Peptidase M20 domain-containing protein 2"/>
    <property type="match status" value="1"/>
</dbReference>
<dbReference type="PANTHER" id="PTHR30575:SF0">
    <property type="entry name" value="XAA-ARG DIPEPTIDASE"/>
    <property type="match status" value="1"/>
</dbReference>
<dbReference type="InterPro" id="IPR036264">
    <property type="entry name" value="Bact_exopeptidase_dim_dom"/>
</dbReference>
<dbReference type="SUPFAM" id="SSF55031">
    <property type="entry name" value="Bacterial exopeptidase dimerisation domain"/>
    <property type="match status" value="1"/>
</dbReference>
<keyword evidence="3" id="KW-1185">Reference proteome</keyword>
<dbReference type="GO" id="GO:0071713">
    <property type="term" value="F:para-aminobenzoyl-glutamate hydrolase activity"/>
    <property type="evidence" value="ECO:0007669"/>
    <property type="project" value="TreeGrafter"/>
</dbReference>
<sequence>MDSIKQCAVEYIDRNKKIFTGISDEIWANPELSLKEFKAEKVYAEALKNAGFEVTEGAFGIETAVMGKFGHGRPYIGILGEYDALSGLSQEKGIAEHRPITEGGNGHGCGHNMLGAGAFAAACAVRAYLAENPDREGTVFFYGCPGEEGGASKAFFARDGVWAELDAALTWHPEDVNEVRTGTCNSCIQILYDFHGVSAHAAGDPWDGRSALDAAELMNTGVQYLREHMTSDCRVHYAFLNAGGVSPNVVQDRASVLYMIRSIDVKDSVKLVERVDKIAAGAAMMTETTFTRQFIDGTANLVPNFTLEELLYRNFEEVGLPEYTEEELTFAQALRATCNENPAPGTASKFDDAIARRAAELSDHGKKAINDFLMPLYHSTGFRAGSTDVGDVSWQTPTAQIHCAGFVSGAAGHSWQNVSCGGSTIGHKALLEAGKVLACTAIDLMRDPEVLAKAKEEFKERTAGGYVCPIEDGAVPTAL</sequence>
<dbReference type="PIRSF" id="PIRSF037227">
    <property type="entry name" value="Aminobenzoyl-glu_utiliz_pB"/>
    <property type="match status" value="1"/>
</dbReference>
<dbReference type="InterPro" id="IPR017145">
    <property type="entry name" value="Aminobenzoyl-glu_utiliz_pB"/>
</dbReference>
<dbReference type="STRING" id="1526.SAMN02910262_00178"/>
<evidence type="ECO:0000313" key="2">
    <source>
        <dbReference type="EMBL" id="SES86387.1"/>
    </source>
</evidence>
<dbReference type="GO" id="GO:0005737">
    <property type="term" value="C:cytoplasm"/>
    <property type="evidence" value="ECO:0007669"/>
    <property type="project" value="TreeGrafter"/>
</dbReference>
<gene>
    <name evidence="2" type="ORF">SAMN04487771_10012</name>
</gene>
<dbReference type="AlphaFoldDB" id="A0A1H9ZYB1"/>
<dbReference type="Proteomes" id="UP000199820">
    <property type="component" value="Unassembled WGS sequence"/>
</dbReference>
<dbReference type="InterPro" id="IPR017439">
    <property type="entry name" value="Amidohydrolase"/>
</dbReference>
<dbReference type="NCBIfam" id="TIGR01891">
    <property type="entry name" value="amidohydrolases"/>
    <property type="match status" value="1"/>
</dbReference>
<organism evidence="2 3">
    <name type="scientific">[Clostridium] aminophilum</name>
    <dbReference type="NCBI Taxonomy" id="1526"/>
    <lineage>
        <taxon>Bacteria</taxon>
        <taxon>Bacillati</taxon>
        <taxon>Bacillota</taxon>
        <taxon>Clostridia</taxon>
        <taxon>Lachnospirales</taxon>
        <taxon>Lachnospiraceae</taxon>
    </lineage>
</organism>
<evidence type="ECO:0000259" key="1">
    <source>
        <dbReference type="Pfam" id="PF07687"/>
    </source>
</evidence>
<dbReference type="OrthoDB" id="9781032at2"/>
<dbReference type="EMBL" id="FOIL01000001">
    <property type="protein sequence ID" value="SES86387.1"/>
    <property type="molecule type" value="Genomic_DNA"/>
</dbReference>
<dbReference type="PANTHER" id="PTHR30575">
    <property type="entry name" value="PEPTIDASE M20"/>
    <property type="match status" value="1"/>
</dbReference>
<dbReference type="Gene3D" id="3.30.70.360">
    <property type="match status" value="1"/>
</dbReference>
<dbReference type="Pfam" id="PF01546">
    <property type="entry name" value="Peptidase_M20"/>
    <property type="match status" value="1"/>
</dbReference>
<evidence type="ECO:0000313" key="3">
    <source>
        <dbReference type="Proteomes" id="UP000199820"/>
    </source>
</evidence>
<accession>A0A1H9ZYB1</accession>
<dbReference type="InterPro" id="IPR011650">
    <property type="entry name" value="Peptidase_M20_dimer"/>
</dbReference>
<name>A0A1H9ZYB1_9FIRM</name>
<dbReference type="RefSeq" id="WP_074647552.1">
    <property type="nucleotide sequence ID" value="NZ_FOIL01000001.1"/>
</dbReference>
<dbReference type="Gene3D" id="3.40.630.10">
    <property type="entry name" value="Zn peptidases"/>
    <property type="match status" value="2"/>
</dbReference>
<dbReference type="InterPro" id="IPR052030">
    <property type="entry name" value="Peptidase_M20/M20A_hydrolases"/>
</dbReference>
<dbReference type="GO" id="GO:0016805">
    <property type="term" value="F:dipeptidase activity"/>
    <property type="evidence" value="ECO:0007669"/>
    <property type="project" value="TreeGrafter"/>
</dbReference>
<reference evidence="2 3" key="1">
    <citation type="submission" date="2016-10" db="EMBL/GenBank/DDBJ databases">
        <authorList>
            <person name="de Groot N.N."/>
        </authorList>
    </citation>
    <scope>NUCLEOTIDE SEQUENCE [LARGE SCALE GENOMIC DNA]</scope>
    <source>
        <strain evidence="2 3">KH1P1</strain>
    </source>
</reference>
<dbReference type="eggNOG" id="COG1473">
    <property type="taxonomic scope" value="Bacteria"/>
</dbReference>
<dbReference type="GO" id="GO:0046657">
    <property type="term" value="P:folic acid catabolic process"/>
    <property type="evidence" value="ECO:0007669"/>
    <property type="project" value="TreeGrafter"/>
</dbReference>
<dbReference type="Pfam" id="PF07687">
    <property type="entry name" value="M20_dimer"/>
    <property type="match status" value="1"/>
</dbReference>
<proteinExistence type="predicted"/>
<dbReference type="InterPro" id="IPR002933">
    <property type="entry name" value="Peptidase_M20"/>
</dbReference>
<protein>
    <submittedName>
        <fullName evidence="2">Aminobenzoyl-glutamate utilization protein B</fullName>
    </submittedName>
</protein>
<feature type="domain" description="Peptidase M20 dimerisation" evidence="1">
    <location>
        <begin position="193"/>
        <end position="280"/>
    </location>
</feature>
<dbReference type="SUPFAM" id="SSF53187">
    <property type="entry name" value="Zn-dependent exopeptidases"/>
    <property type="match status" value="1"/>
</dbReference>